<dbReference type="CDD" id="cd05227">
    <property type="entry name" value="AR_SDR_e"/>
    <property type="match status" value="1"/>
</dbReference>
<sequence length="348" mass="38246">MTGPNTKKVVLVTGGSGFVGAHCIVQLLQQGYKVRTTLRSMNKKNEVLDMLRVGGIALTDNLEFIETDLMKDLNWDKAMENCDYVLHVASPIFLRAPKHEDEMIRPAMEGTLRVLKAARDAGVKRVVMTSNFGAVGYSHTDTTKIITEECWTDPNEKGLSAYNKSKVMAERAAWDFIKKEGGALELSVVNPMGIFGPSLSPVLSSGFELLKKVLDGSLKRIPNITLGIVDVRDVADLHLRAMIHPEANGQRFLALAGGILSLPEIALLLKKKRPAIAKYASTRRLPDGLVKVAAWFNPVAKSIVPMLSRYRNASNEKARQVLGWQPRSNEEAIIASAESLVRFGAIKI</sequence>
<proteinExistence type="inferred from homology"/>
<dbReference type="InterPro" id="IPR050425">
    <property type="entry name" value="NAD(P)_dehydrat-like"/>
</dbReference>
<dbReference type="Proteomes" id="UP000266183">
    <property type="component" value="Chromosome"/>
</dbReference>
<comment type="similarity">
    <text evidence="2">Belongs to the NAD(P)-dependent epimerase/dehydratase family. Dihydroflavonol-4-reductase subfamily.</text>
</comment>
<dbReference type="OrthoDB" id="9778052at2"/>
<reference evidence="5" key="1">
    <citation type="submission" date="2018-09" db="EMBL/GenBank/DDBJ databases">
        <title>Chryseolinea sp. KIS68-18 isolated from soil.</title>
        <authorList>
            <person name="Weon H.-Y."/>
            <person name="Kwon S.-W."/>
            <person name="Lee S.A."/>
        </authorList>
    </citation>
    <scope>NUCLEOTIDE SEQUENCE [LARGE SCALE GENOMIC DNA]</scope>
    <source>
        <strain evidence="5">KIS68-18</strain>
    </source>
</reference>
<dbReference type="PANTHER" id="PTHR10366">
    <property type="entry name" value="NAD DEPENDENT EPIMERASE/DEHYDRATASE"/>
    <property type="match status" value="1"/>
</dbReference>
<dbReference type="EMBL" id="CP032382">
    <property type="protein sequence ID" value="AYB35075.1"/>
    <property type="molecule type" value="Genomic_DNA"/>
</dbReference>
<dbReference type="SUPFAM" id="SSF51735">
    <property type="entry name" value="NAD(P)-binding Rossmann-fold domains"/>
    <property type="match status" value="1"/>
</dbReference>
<dbReference type="GO" id="GO:0016616">
    <property type="term" value="F:oxidoreductase activity, acting on the CH-OH group of donors, NAD or NADP as acceptor"/>
    <property type="evidence" value="ECO:0007669"/>
    <property type="project" value="TreeGrafter"/>
</dbReference>
<evidence type="ECO:0000313" key="5">
    <source>
        <dbReference type="Proteomes" id="UP000266183"/>
    </source>
</evidence>
<dbReference type="InterPro" id="IPR001509">
    <property type="entry name" value="Epimerase_deHydtase"/>
</dbReference>
<protein>
    <submittedName>
        <fullName evidence="4">Aldehyde reductase</fullName>
    </submittedName>
</protein>
<dbReference type="InterPro" id="IPR036291">
    <property type="entry name" value="NAD(P)-bd_dom_sf"/>
</dbReference>
<keyword evidence="1" id="KW-0560">Oxidoreductase</keyword>
<dbReference type="AlphaFoldDB" id="A0A385SYB8"/>
<evidence type="ECO:0000256" key="2">
    <source>
        <dbReference type="ARBA" id="ARBA00023445"/>
    </source>
</evidence>
<evidence type="ECO:0000256" key="1">
    <source>
        <dbReference type="ARBA" id="ARBA00023002"/>
    </source>
</evidence>
<gene>
    <name evidence="4" type="ORF">D4L85_32820</name>
</gene>
<evidence type="ECO:0000259" key="3">
    <source>
        <dbReference type="Pfam" id="PF01370"/>
    </source>
</evidence>
<dbReference type="PANTHER" id="PTHR10366:SF564">
    <property type="entry name" value="STEROL-4-ALPHA-CARBOXYLATE 3-DEHYDROGENASE, DECARBOXYLATING"/>
    <property type="match status" value="1"/>
</dbReference>
<dbReference type="KEGG" id="chk:D4L85_32820"/>
<dbReference type="Pfam" id="PF01370">
    <property type="entry name" value="Epimerase"/>
    <property type="match status" value="1"/>
</dbReference>
<feature type="domain" description="NAD-dependent epimerase/dehydratase" evidence="3">
    <location>
        <begin position="10"/>
        <end position="248"/>
    </location>
</feature>
<keyword evidence="5" id="KW-1185">Reference proteome</keyword>
<evidence type="ECO:0000313" key="4">
    <source>
        <dbReference type="EMBL" id="AYB35075.1"/>
    </source>
</evidence>
<name>A0A385SYB8_9BACT</name>
<dbReference type="RefSeq" id="WP_119758326.1">
    <property type="nucleotide sequence ID" value="NZ_CP032382.1"/>
</dbReference>
<dbReference type="Gene3D" id="3.40.50.720">
    <property type="entry name" value="NAD(P)-binding Rossmann-like Domain"/>
    <property type="match status" value="1"/>
</dbReference>
<organism evidence="4 5">
    <name type="scientific">Chryseolinea soli</name>
    <dbReference type="NCBI Taxonomy" id="2321403"/>
    <lineage>
        <taxon>Bacteria</taxon>
        <taxon>Pseudomonadati</taxon>
        <taxon>Bacteroidota</taxon>
        <taxon>Cytophagia</taxon>
        <taxon>Cytophagales</taxon>
        <taxon>Fulvivirgaceae</taxon>
        <taxon>Chryseolinea</taxon>
    </lineage>
</organism>
<accession>A0A385SYB8</accession>
<dbReference type="FunFam" id="3.40.50.720:FF:000336">
    <property type="entry name" value="Aldehyde reductase"/>
    <property type="match status" value="1"/>
</dbReference>